<dbReference type="eggNOG" id="COG3391">
    <property type="taxonomic scope" value="Bacteria"/>
</dbReference>
<dbReference type="InterPro" id="IPR011044">
    <property type="entry name" value="Quino_amine_DH_bsu"/>
</dbReference>
<gene>
    <name evidence="2" type="primary">lppL</name>
    <name evidence="2" type="ordered locus">CRES_1040</name>
</gene>
<sequence length="424" mass="44434">MKPAEAYEISVNSAGSVRVVMKHPKLFRSSVPSSTRSGFRGPRASVAIAGIATASLVLVGCSTNLSGTQSEEGKPAAEQPVAGTPATPAESPKAGTDLSGEVKSLPINQEATILDAATVSLAPKTGQASSAFLTKGAVYLAASDKIGEPKKVDVDDSCDNLNTTAKGVAIGCDGHYLELDAGGAELRKIEVEGHVKSATTTDDGRSVIGVDEQDKVAFYNAEGKRTSDEVVSRSLDMAVLVKGRENAQRVAVIDRGQTTINDVDPGKEEYKASLRIGQGVGEVAAGTGTDTVVVASDNRQDQVMIYTMDDVVRLHQTAPTKKSPWGVAWDSKRGIALVSTTADNLLSAYDIASGTPTEVGSWKTIADVRHVLVQPDGSILLVGKNNELQRIAAEEVDKTTNSAKSSEPNADKKFPVELKGSEEK</sequence>
<proteinExistence type="predicted"/>
<accession>F8E279</accession>
<dbReference type="KEGG" id="crd:CRES_1040"/>
<dbReference type="Proteomes" id="UP000000492">
    <property type="component" value="Chromosome"/>
</dbReference>
<evidence type="ECO:0000313" key="2">
    <source>
        <dbReference type="EMBL" id="AEI09396.1"/>
    </source>
</evidence>
<dbReference type="HOGENOM" id="CLU_049426_0_0_11"/>
<feature type="compositionally biased region" description="Polar residues" evidence="1">
    <location>
        <begin position="399"/>
        <end position="408"/>
    </location>
</feature>
<feature type="region of interest" description="Disordered" evidence="1">
    <location>
        <begin position="394"/>
        <end position="424"/>
    </location>
</feature>
<dbReference type="InterPro" id="IPR015943">
    <property type="entry name" value="WD40/YVTN_repeat-like_dom_sf"/>
</dbReference>
<evidence type="ECO:0000256" key="1">
    <source>
        <dbReference type="SAM" id="MobiDB-lite"/>
    </source>
</evidence>
<dbReference type="Gene3D" id="2.130.10.10">
    <property type="entry name" value="YVTN repeat-like/Quinoprotein amine dehydrogenase"/>
    <property type="match status" value="1"/>
</dbReference>
<dbReference type="SUPFAM" id="SSF50969">
    <property type="entry name" value="YVTN repeat-like/Quinoprotein amine dehydrogenase"/>
    <property type="match status" value="1"/>
</dbReference>
<feature type="compositionally biased region" description="Basic and acidic residues" evidence="1">
    <location>
        <begin position="409"/>
        <end position="424"/>
    </location>
</feature>
<organism evidence="2 3">
    <name type="scientific">Corynebacterium resistens (strain DSM 45100 / JCM 12819 / GTC 2026 / SICGH 158)</name>
    <dbReference type="NCBI Taxonomy" id="662755"/>
    <lineage>
        <taxon>Bacteria</taxon>
        <taxon>Bacillati</taxon>
        <taxon>Actinomycetota</taxon>
        <taxon>Actinomycetes</taxon>
        <taxon>Mycobacteriales</taxon>
        <taxon>Corynebacteriaceae</taxon>
        <taxon>Corynebacterium</taxon>
    </lineage>
</organism>
<dbReference type="EMBL" id="CP002857">
    <property type="protein sequence ID" value="AEI09396.1"/>
    <property type="molecule type" value="Genomic_DNA"/>
</dbReference>
<name>F8E279_CORRG</name>
<dbReference type="AlphaFoldDB" id="F8E279"/>
<keyword evidence="3" id="KW-1185">Reference proteome</keyword>
<protein>
    <submittedName>
        <fullName evidence="2">Prolipoprotein</fullName>
    </submittedName>
</protein>
<feature type="region of interest" description="Disordered" evidence="1">
    <location>
        <begin position="67"/>
        <end position="100"/>
    </location>
</feature>
<dbReference type="STRING" id="662755.CRES_1040"/>
<reference evidence="2 3" key="1">
    <citation type="journal article" date="2012" name="BMC Genomics">
        <title>Complete genome sequence, lifestyle, and multi-drug resistance of the human pathogen Corynebacterium resistens DSM 45100 isolated from blood samples of a leukemia patient.</title>
        <authorList>
            <person name="Schroder J."/>
            <person name="Maus I."/>
            <person name="Meyer K."/>
            <person name="Wordemann S."/>
            <person name="Blom J."/>
            <person name="Jaenicke S."/>
            <person name="Schneider J."/>
            <person name="Trost E."/>
            <person name="Tauch A."/>
        </authorList>
    </citation>
    <scope>NUCLEOTIDE SEQUENCE [LARGE SCALE GENOMIC DNA]</scope>
    <source>
        <strain evidence="3">DSM 45100 / JCM 12819 / CCUG 50093 / GTC 2026 / SICGH 158</strain>
    </source>
</reference>
<evidence type="ECO:0000313" key="3">
    <source>
        <dbReference type="Proteomes" id="UP000000492"/>
    </source>
</evidence>